<reference evidence="6" key="1">
    <citation type="submission" date="2020-11" db="EMBL/GenBank/DDBJ databases">
        <authorList>
            <person name="Tran Van P."/>
        </authorList>
    </citation>
    <scope>NUCLEOTIDE SEQUENCE</scope>
</reference>
<name>A0A7R8VNC8_TIMDO</name>
<keyword evidence="3" id="KW-0862">Zinc</keyword>
<dbReference type="PROSITE" id="PS51081">
    <property type="entry name" value="ZF_SIAH"/>
    <property type="match status" value="1"/>
</dbReference>
<dbReference type="GO" id="GO:0061630">
    <property type="term" value="F:ubiquitin protein ligase activity"/>
    <property type="evidence" value="ECO:0007669"/>
    <property type="project" value="TreeGrafter"/>
</dbReference>
<dbReference type="GO" id="GO:0008270">
    <property type="term" value="F:zinc ion binding"/>
    <property type="evidence" value="ECO:0007669"/>
    <property type="project" value="UniProtKB-KW"/>
</dbReference>
<dbReference type="PANTHER" id="PTHR45877:SF2">
    <property type="entry name" value="E3 UBIQUITIN-PROTEIN LIGASE SINA-RELATED"/>
    <property type="match status" value="1"/>
</dbReference>
<gene>
    <name evidence="6" type="ORF">TDIB3V08_LOCUS6410</name>
</gene>
<dbReference type="GO" id="GO:0005737">
    <property type="term" value="C:cytoplasm"/>
    <property type="evidence" value="ECO:0007669"/>
    <property type="project" value="TreeGrafter"/>
</dbReference>
<protein>
    <recommendedName>
        <fullName evidence="5">SIAH-type domain-containing protein</fullName>
    </recommendedName>
</protein>
<evidence type="ECO:0000256" key="2">
    <source>
        <dbReference type="ARBA" id="ARBA00022771"/>
    </source>
</evidence>
<dbReference type="Gene3D" id="3.30.40.10">
    <property type="entry name" value="Zinc/RING finger domain, C3HC4 (zinc finger)"/>
    <property type="match status" value="1"/>
</dbReference>
<accession>A0A7R8VNC8</accession>
<feature type="domain" description="SIAH-type" evidence="5">
    <location>
        <begin position="140"/>
        <end position="201"/>
    </location>
</feature>
<evidence type="ECO:0000256" key="1">
    <source>
        <dbReference type="ARBA" id="ARBA00022723"/>
    </source>
</evidence>
<evidence type="ECO:0000256" key="3">
    <source>
        <dbReference type="ARBA" id="ARBA00022833"/>
    </source>
</evidence>
<evidence type="ECO:0000259" key="5">
    <source>
        <dbReference type="PROSITE" id="PS51081"/>
    </source>
</evidence>
<evidence type="ECO:0000313" key="6">
    <source>
        <dbReference type="EMBL" id="CAD7200183.1"/>
    </source>
</evidence>
<dbReference type="InterPro" id="IPR004162">
    <property type="entry name" value="SINA-like_animal"/>
</dbReference>
<keyword evidence="2 4" id="KW-0863">Zinc-finger</keyword>
<dbReference type="PANTHER" id="PTHR45877">
    <property type="entry name" value="E3 UBIQUITIN-PROTEIN LIGASE SIAH2"/>
    <property type="match status" value="1"/>
</dbReference>
<dbReference type="AlphaFoldDB" id="A0A7R8VNC8"/>
<dbReference type="GO" id="GO:0031624">
    <property type="term" value="F:ubiquitin conjugating enzyme binding"/>
    <property type="evidence" value="ECO:0007669"/>
    <property type="project" value="TreeGrafter"/>
</dbReference>
<keyword evidence="1" id="KW-0479">Metal-binding</keyword>
<sequence length="351" mass="40324">MSSVTLLESYVHAELRRQEQAERHAALIFDYTPSQSTERLEYQATRQASMRAAEKPLQTQLSSEEQAERQRALRATETLLQTQIRLDVQAERQVNLRATETPYQMQHRLDEQDEQQRALRATETPLQTQLYLEEEYHAQPQRDSCRYQPQGCLKNLRSELMVDHEPSCEYQPTTCPLANHPQCPWGGKLRNLDRHLREAHDDVIVPGAERCHLVEVHKVRANKSVCFVQETQEKLYVISVHCKGRLLMCTIQVVPMNPPERVGSLMGALEVVGVDGKPHGWMGKIRSLHDPVESLWDQGHCLRVDPNIIGACSRSTIRLHALVMLQTPCNRGRKRRKVARPSAKRRIASRT</sequence>
<dbReference type="EMBL" id="OA567314">
    <property type="protein sequence ID" value="CAD7200183.1"/>
    <property type="molecule type" value="Genomic_DNA"/>
</dbReference>
<dbReference type="InterPro" id="IPR013010">
    <property type="entry name" value="Znf_SIAH"/>
</dbReference>
<dbReference type="SUPFAM" id="SSF49599">
    <property type="entry name" value="TRAF domain-like"/>
    <property type="match status" value="1"/>
</dbReference>
<dbReference type="Pfam" id="PF21361">
    <property type="entry name" value="Sina_ZnF"/>
    <property type="match status" value="1"/>
</dbReference>
<evidence type="ECO:0000256" key="4">
    <source>
        <dbReference type="PROSITE-ProRule" id="PRU00455"/>
    </source>
</evidence>
<organism evidence="6">
    <name type="scientific">Timema douglasi</name>
    <name type="common">Walking stick</name>
    <dbReference type="NCBI Taxonomy" id="61478"/>
    <lineage>
        <taxon>Eukaryota</taxon>
        <taxon>Metazoa</taxon>
        <taxon>Ecdysozoa</taxon>
        <taxon>Arthropoda</taxon>
        <taxon>Hexapoda</taxon>
        <taxon>Insecta</taxon>
        <taxon>Pterygota</taxon>
        <taxon>Neoptera</taxon>
        <taxon>Polyneoptera</taxon>
        <taxon>Phasmatodea</taxon>
        <taxon>Timematodea</taxon>
        <taxon>Timematoidea</taxon>
        <taxon>Timematidae</taxon>
        <taxon>Timema</taxon>
    </lineage>
</organism>
<dbReference type="UniPathway" id="UPA00143"/>
<dbReference type="InterPro" id="IPR013083">
    <property type="entry name" value="Znf_RING/FYVE/PHD"/>
</dbReference>
<dbReference type="GO" id="GO:0016567">
    <property type="term" value="P:protein ubiquitination"/>
    <property type="evidence" value="ECO:0007669"/>
    <property type="project" value="UniProtKB-UniPathway"/>
</dbReference>
<dbReference type="GO" id="GO:0043161">
    <property type="term" value="P:proteasome-mediated ubiquitin-dependent protein catabolic process"/>
    <property type="evidence" value="ECO:0007669"/>
    <property type="project" value="TreeGrafter"/>
</dbReference>
<proteinExistence type="predicted"/>